<keyword evidence="1" id="KW-0732">Signal</keyword>
<evidence type="ECO:0000256" key="1">
    <source>
        <dbReference type="SAM" id="SignalP"/>
    </source>
</evidence>
<sequence precursor="true">MNHLVITSVRICLIGVACTLAGNVSADVVEYSAGHSDIGLAYEDGELNLHFHFGGDTILDGAPVGGVGGIEFNPSDAYVLVDDAAMYPGGAPGPISFLGLNTGDPVWILPQSNTAGMPFLGIATEELEAPFTSASFEMTGFSGPGQFALWQGGFAPSVFMQTSDGIIGGPGDTLSLPSVGSHDHYNWGFTQQGVYDIELTATAYNGSLPGGFVSDTETFRFVVGNVTAIPEPSSFAAIAFVTTGFLVRRRRR</sequence>
<name>A0A518HUG7_9BACT</name>
<reference evidence="2 3" key="1">
    <citation type="submission" date="2019-03" db="EMBL/GenBank/DDBJ databases">
        <title>Deep-cultivation of Planctomycetes and their phenomic and genomic characterization uncovers novel biology.</title>
        <authorList>
            <person name="Wiegand S."/>
            <person name="Jogler M."/>
            <person name="Boedeker C."/>
            <person name="Pinto D."/>
            <person name="Vollmers J."/>
            <person name="Rivas-Marin E."/>
            <person name="Kohn T."/>
            <person name="Peeters S.H."/>
            <person name="Heuer A."/>
            <person name="Rast P."/>
            <person name="Oberbeckmann S."/>
            <person name="Bunk B."/>
            <person name="Jeske O."/>
            <person name="Meyerdierks A."/>
            <person name="Storesund J.E."/>
            <person name="Kallscheuer N."/>
            <person name="Luecker S."/>
            <person name="Lage O.M."/>
            <person name="Pohl T."/>
            <person name="Merkel B.J."/>
            <person name="Hornburger P."/>
            <person name="Mueller R.-W."/>
            <person name="Bruemmer F."/>
            <person name="Labrenz M."/>
            <person name="Spormann A.M."/>
            <person name="Op den Camp H."/>
            <person name="Overmann J."/>
            <person name="Amann R."/>
            <person name="Jetten M.S.M."/>
            <person name="Mascher T."/>
            <person name="Medema M.H."/>
            <person name="Devos D.P."/>
            <person name="Kaster A.-K."/>
            <person name="Ovreas L."/>
            <person name="Rohde M."/>
            <person name="Galperin M.Y."/>
            <person name="Jogler C."/>
        </authorList>
    </citation>
    <scope>NUCLEOTIDE SEQUENCE [LARGE SCALE GENOMIC DNA]</scope>
    <source>
        <strain evidence="2 3">Enr13</strain>
    </source>
</reference>
<keyword evidence="3" id="KW-1185">Reference proteome</keyword>
<dbReference type="InterPro" id="IPR022435">
    <property type="entry name" value="Surface-anchored_actinobac"/>
</dbReference>
<organism evidence="2 3">
    <name type="scientific">Stieleria neptunia</name>
    <dbReference type="NCBI Taxonomy" id="2527979"/>
    <lineage>
        <taxon>Bacteria</taxon>
        <taxon>Pseudomonadati</taxon>
        <taxon>Planctomycetota</taxon>
        <taxon>Planctomycetia</taxon>
        <taxon>Pirellulales</taxon>
        <taxon>Pirellulaceae</taxon>
        <taxon>Stieleria</taxon>
    </lineage>
</organism>
<dbReference type="AlphaFoldDB" id="A0A518HUG7"/>
<proteinExistence type="predicted"/>
<protein>
    <recommendedName>
        <fullName evidence="4">PEP-CTERM protein-sorting domain-containing protein</fullName>
    </recommendedName>
</protein>
<dbReference type="NCBIfam" id="TIGR02595">
    <property type="entry name" value="PEP_CTERM"/>
    <property type="match status" value="1"/>
</dbReference>
<evidence type="ECO:0008006" key="4">
    <source>
        <dbReference type="Google" id="ProtNLM"/>
    </source>
</evidence>
<dbReference type="Proteomes" id="UP000319004">
    <property type="component" value="Chromosome"/>
</dbReference>
<dbReference type="RefSeq" id="WP_145392527.1">
    <property type="nucleotide sequence ID" value="NZ_CP037423.1"/>
</dbReference>
<accession>A0A518HUG7</accession>
<feature type="chain" id="PRO_5021750625" description="PEP-CTERM protein-sorting domain-containing protein" evidence="1">
    <location>
        <begin position="27"/>
        <end position="252"/>
    </location>
</feature>
<gene>
    <name evidence="2" type="ORF">Enr13x_43580</name>
</gene>
<feature type="signal peptide" evidence="1">
    <location>
        <begin position="1"/>
        <end position="26"/>
    </location>
</feature>
<dbReference type="NCBIfam" id="TIGR03769">
    <property type="entry name" value="P_ac_wall_RPT"/>
    <property type="match status" value="1"/>
</dbReference>
<dbReference type="EMBL" id="CP037423">
    <property type="protein sequence ID" value="QDV44492.1"/>
    <property type="molecule type" value="Genomic_DNA"/>
</dbReference>
<dbReference type="InterPro" id="IPR013424">
    <property type="entry name" value="Ice-binding_C"/>
</dbReference>
<dbReference type="KEGG" id="snep:Enr13x_43580"/>
<evidence type="ECO:0000313" key="3">
    <source>
        <dbReference type="Proteomes" id="UP000319004"/>
    </source>
</evidence>
<dbReference type="NCBIfam" id="NF038134">
    <property type="entry name" value="choice_anch_M"/>
    <property type="match status" value="1"/>
</dbReference>
<dbReference type="OrthoDB" id="292651at2"/>
<evidence type="ECO:0000313" key="2">
    <source>
        <dbReference type="EMBL" id="QDV44492.1"/>
    </source>
</evidence>